<feature type="transmembrane region" description="Helical" evidence="6">
    <location>
        <begin position="201"/>
        <end position="221"/>
    </location>
</feature>
<dbReference type="EMBL" id="MU004683">
    <property type="protein sequence ID" value="KAF2647119.1"/>
    <property type="molecule type" value="Genomic_DNA"/>
</dbReference>
<keyword evidence="2 6" id="KW-0812">Transmembrane</keyword>
<reference evidence="8" key="1">
    <citation type="journal article" date="2020" name="Stud. Mycol.">
        <title>101 Dothideomycetes genomes: a test case for predicting lifestyles and emergence of pathogens.</title>
        <authorList>
            <person name="Haridas S."/>
            <person name="Albert R."/>
            <person name="Binder M."/>
            <person name="Bloem J."/>
            <person name="Labutti K."/>
            <person name="Salamov A."/>
            <person name="Andreopoulos B."/>
            <person name="Baker S."/>
            <person name="Barry K."/>
            <person name="Bills G."/>
            <person name="Bluhm B."/>
            <person name="Cannon C."/>
            <person name="Castanera R."/>
            <person name="Culley D."/>
            <person name="Daum C."/>
            <person name="Ezra D."/>
            <person name="Gonzalez J."/>
            <person name="Henrissat B."/>
            <person name="Kuo A."/>
            <person name="Liang C."/>
            <person name="Lipzen A."/>
            <person name="Lutzoni F."/>
            <person name="Magnuson J."/>
            <person name="Mondo S."/>
            <person name="Nolan M."/>
            <person name="Ohm R."/>
            <person name="Pangilinan J."/>
            <person name="Park H.-J."/>
            <person name="Ramirez L."/>
            <person name="Alfaro M."/>
            <person name="Sun H."/>
            <person name="Tritt A."/>
            <person name="Yoshinaga Y."/>
            <person name="Zwiers L.-H."/>
            <person name="Turgeon B."/>
            <person name="Goodwin S."/>
            <person name="Spatafora J."/>
            <person name="Crous P."/>
            <person name="Grigoriev I."/>
        </authorList>
    </citation>
    <scope>NUCLEOTIDE SEQUENCE</scope>
    <source>
        <strain evidence="8">CBS 122681</strain>
    </source>
</reference>
<dbReference type="AlphaFoldDB" id="A0A6A6SH74"/>
<keyword evidence="4 6" id="KW-0472">Membrane</keyword>
<keyword evidence="9" id="KW-1185">Reference proteome</keyword>
<dbReference type="Pfam" id="PF20684">
    <property type="entry name" value="Fung_rhodopsin"/>
    <property type="match status" value="1"/>
</dbReference>
<dbReference type="PANTHER" id="PTHR33048">
    <property type="entry name" value="PTH11-LIKE INTEGRAL MEMBRANE PROTEIN (AFU_ORTHOLOGUE AFUA_5G11245)"/>
    <property type="match status" value="1"/>
</dbReference>
<dbReference type="InterPro" id="IPR052337">
    <property type="entry name" value="SAT4-like"/>
</dbReference>
<evidence type="ECO:0000256" key="4">
    <source>
        <dbReference type="ARBA" id="ARBA00023136"/>
    </source>
</evidence>
<evidence type="ECO:0000313" key="9">
    <source>
        <dbReference type="Proteomes" id="UP000799324"/>
    </source>
</evidence>
<comment type="similarity">
    <text evidence="5">Belongs to the SAT4 family.</text>
</comment>
<dbReference type="GO" id="GO:0016020">
    <property type="term" value="C:membrane"/>
    <property type="evidence" value="ECO:0007669"/>
    <property type="project" value="UniProtKB-SubCell"/>
</dbReference>
<evidence type="ECO:0000256" key="2">
    <source>
        <dbReference type="ARBA" id="ARBA00022692"/>
    </source>
</evidence>
<feature type="transmembrane region" description="Helical" evidence="6">
    <location>
        <begin position="32"/>
        <end position="51"/>
    </location>
</feature>
<feature type="transmembrane region" description="Helical" evidence="6">
    <location>
        <begin position="241"/>
        <end position="266"/>
    </location>
</feature>
<feature type="transmembrane region" description="Helical" evidence="6">
    <location>
        <begin position="118"/>
        <end position="139"/>
    </location>
</feature>
<comment type="subcellular location">
    <subcellularLocation>
        <location evidence="1">Membrane</location>
        <topology evidence="1">Multi-pass membrane protein</topology>
    </subcellularLocation>
</comment>
<evidence type="ECO:0000313" key="8">
    <source>
        <dbReference type="EMBL" id="KAF2647119.1"/>
    </source>
</evidence>
<feature type="non-terminal residue" evidence="8">
    <location>
        <position position="1"/>
    </location>
</feature>
<feature type="domain" description="Rhodopsin" evidence="7">
    <location>
        <begin position="15"/>
        <end position="267"/>
    </location>
</feature>
<organism evidence="8 9">
    <name type="scientific">Lophiostoma macrostomum CBS 122681</name>
    <dbReference type="NCBI Taxonomy" id="1314788"/>
    <lineage>
        <taxon>Eukaryota</taxon>
        <taxon>Fungi</taxon>
        <taxon>Dikarya</taxon>
        <taxon>Ascomycota</taxon>
        <taxon>Pezizomycotina</taxon>
        <taxon>Dothideomycetes</taxon>
        <taxon>Pleosporomycetidae</taxon>
        <taxon>Pleosporales</taxon>
        <taxon>Lophiostomataceae</taxon>
        <taxon>Lophiostoma</taxon>
    </lineage>
</organism>
<sequence>LLWVFFSTATVALAFRFYVRFRCFRKLLVDDYLVGFAWILLLMSACIWFMTIDGMYELSYVSAGMALPSVNFPHIAHRFLVGSNVALIMFYTGLWSIKLNFLVFFYRLGDKIRLYNIFWWIVFASTIASGLACIGDTQYHCFSDSLEEIFTHCHTNAAIRYQEIAIAVNCALDVVTDLMIMSLPISLLWSVRIGFGRKVALVGLFSLVVITMTFAIIRVTVVSKGYTTTQQGARHQAELSWLYFWSFVEFAIAVLVACLVSFRALFAQK</sequence>
<feature type="non-terminal residue" evidence="8">
    <location>
        <position position="269"/>
    </location>
</feature>
<dbReference type="OrthoDB" id="444631at2759"/>
<dbReference type="PANTHER" id="PTHR33048:SF47">
    <property type="entry name" value="INTEGRAL MEMBRANE PROTEIN-RELATED"/>
    <property type="match status" value="1"/>
</dbReference>
<dbReference type="Proteomes" id="UP000799324">
    <property type="component" value="Unassembled WGS sequence"/>
</dbReference>
<evidence type="ECO:0000256" key="5">
    <source>
        <dbReference type="ARBA" id="ARBA00038359"/>
    </source>
</evidence>
<protein>
    <recommendedName>
        <fullName evidence="7">Rhodopsin domain-containing protein</fullName>
    </recommendedName>
</protein>
<accession>A0A6A6SH74</accession>
<dbReference type="InterPro" id="IPR049326">
    <property type="entry name" value="Rhodopsin_dom_fungi"/>
</dbReference>
<feature type="transmembrane region" description="Helical" evidence="6">
    <location>
        <begin position="164"/>
        <end position="189"/>
    </location>
</feature>
<evidence type="ECO:0000256" key="6">
    <source>
        <dbReference type="SAM" id="Phobius"/>
    </source>
</evidence>
<name>A0A6A6SH74_9PLEO</name>
<evidence type="ECO:0000256" key="3">
    <source>
        <dbReference type="ARBA" id="ARBA00022989"/>
    </source>
</evidence>
<evidence type="ECO:0000256" key="1">
    <source>
        <dbReference type="ARBA" id="ARBA00004141"/>
    </source>
</evidence>
<evidence type="ECO:0000259" key="7">
    <source>
        <dbReference type="Pfam" id="PF20684"/>
    </source>
</evidence>
<proteinExistence type="inferred from homology"/>
<keyword evidence="3 6" id="KW-1133">Transmembrane helix</keyword>
<gene>
    <name evidence="8" type="ORF">K491DRAFT_551099</name>
</gene>